<proteinExistence type="predicted"/>
<gene>
    <name evidence="1" type="ORF">DKX38_013170</name>
</gene>
<sequence>MSMAICLQYLSNMRALFFLKCNFDQLFQSSYFVFLLCEAFIHGVPIKYSKTSITRRKEGKGSSTGLRPLMLTRLNAGNSTGPKFDRLQPVLGHSVNVGPLQSRSMLE</sequence>
<comment type="caution">
    <text evidence="1">The sequence shown here is derived from an EMBL/GenBank/DDBJ whole genome shotgun (WGS) entry which is preliminary data.</text>
</comment>
<keyword evidence="2" id="KW-1185">Reference proteome</keyword>
<dbReference type="AlphaFoldDB" id="A0A5N5LR22"/>
<accession>A0A5N5LR22</accession>
<evidence type="ECO:0000313" key="2">
    <source>
        <dbReference type="Proteomes" id="UP000326939"/>
    </source>
</evidence>
<dbReference type="Proteomes" id="UP000326939">
    <property type="component" value="Chromosome 8"/>
</dbReference>
<name>A0A5N5LR22_9ROSI</name>
<organism evidence="1 2">
    <name type="scientific">Salix brachista</name>
    <dbReference type="NCBI Taxonomy" id="2182728"/>
    <lineage>
        <taxon>Eukaryota</taxon>
        <taxon>Viridiplantae</taxon>
        <taxon>Streptophyta</taxon>
        <taxon>Embryophyta</taxon>
        <taxon>Tracheophyta</taxon>
        <taxon>Spermatophyta</taxon>
        <taxon>Magnoliopsida</taxon>
        <taxon>eudicotyledons</taxon>
        <taxon>Gunneridae</taxon>
        <taxon>Pentapetalae</taxon>
        <taxon>rosids</taxon>
        <taxon>fabids</taxon>
        <taxon>Malpighiales</taxon>
        <taxon>Salicaceae</taxon>
        <taxon>Saliceae</taxon>
        <taxon>Salix</taxon>
    </lineage>
</organism>
<reference evidence="2" key="1">
    <citation type="journal article" date="2019" name="Gigascience">
        <title>De novo genome assembly of the endangered Acer yangbiense, a plant species with extremely small populations endemic to Yunnan Province, China.</title>
        <authorList>
            <person name="Yang J."/>
            <person name="Wariss H.M."/>
            <person name="Tao L."/>
            <person name="Zhang R."/>
            <person name="Yun Q."/>
            <person name="Hollingsworth P."/>
            <person name="Dao Z."/>
            <person name="Luo G."/>
            <person name="Guo H."/>
            <person name="Ma Y."/>
            <person name="Sun W."/>
        </authorList>
    </citation>
    <scope>NUCLEOTIDE SEQUENCE [LARGE SCALE GENOMIC DNA]</scope>
    <source>
        <strain evidence="2">cv. br00</strain>
    </source>
</reference>
<dbReference type="EMBL" id="VDCV01000008">
    <property type="protein sequence ID" value="KAB5545058.1"/>
    <property type="molecule type" value="Genomic_DNA"/>
</dbReference>
<evidence type="ECO:0000313" key="1">
    <source>
        <dbReference type="EMBL" id="KAB5545058.1"/>
    </source>
</evidence>
<protein>
    <submittedName>
        <fullName evidence="1">Uncharacterized protein</fullName>
    </submittedName>
</protein>